<feature type="region of interest" description="Disordered" evidence="1">
    <location>
        <begin position="1"/>
        <end position="92"/>
    </location>
</feature>
<dbReference type="EMBL" id="JARJCM010000052">
    <property type="protein sequence ID" value="KAJ7035185.1"/>
    <property type="molecule type" value="Genomic_DNA"/>
</dbReference>
<dbReference type="Proteomes" id="UP001218188">
    <property type="component" value="Unassembled WGS sequence"/>
</dbReference>
<reference evidence="2" key="1">
    <citation type="submission" date="2023-03" db="EMBL/GenBank/DDBJ databases">
        <title>Massive genome expansion in bonnet fungi (Mycena s.s.) driven by repeated elements and novel gene families across ecological guilds.</title>
        <authorList>
            <consortium name="Lawrence Berkeley National Laboratory"/>
            <person name="Harder C.B."/>
            <person name="Miyauchi S."/>
            <person name="Viragh M."/>
            <person name="Kuo A."/>
            <person name="Thoen E."/>
            <person name="Andreopoulos B."/>
            <person name="Lu D."/>
            <person name="Skrede I."/>
            <person name="Drula E."/>
            <person name="Henrissat B."/>
            <person name="Morin E."/>
            <person name="Kohler A."/>
            <person name="Barry K."/>
            <person name="LaButti K."/>
            <person name="Morin E."/>
            <person name="Salamov A."/>
            <person name="Lipzen A."/>
            <person name="Mereny Z."/>
            <person name="Hegedus B."/>
            <person name="Baldrian P."/>
            <person name="Stursova M."/>
            <person name="Weitz H."/>
            <person name="Taylor A."/>
            <person name="Grigoriev I.V."/>
            <person name="Nagy L.G."/>
            <person name="Martin F."/>
            <person name="Kauserud H."/>
        </authorList>
    </citation>
    <scope>NUCLEOTIDE SEQUENCE</scope>
    <source>
        <strain evidence="2">CBHHK200</strain>
    </source>
</reference>
<feature type="compositionally biased region" description="Basic residues" evidence="1">
    <location>
        <begin position="10"/>
        <end position="21"/>
    </location>
</feature>
<name>A0AAD6SYI8_9AGAR</name>
<evidence type="ECO:0000313" key="2">
    <source>
        <dbReference type="EMBL" id="KAJ7035185.1"/>
    </source>
</evidence>
<evidence type="ECO:0000313" key="3">
    <source>
        <dbReference type="Proteomes" id="UP001218188"/>
    </source>
</evidence>
<protein>
    <submittedName>
        <fullName evidence="2">Uncharacterized protein</fullName>
    </submittedName>
</protein>
<keyword evidence="3" id="KW-1185">Reference proteome</keyword>
<gene>
    <name evidence="2" type="ORF">C8F04DRAFT_1394986</name>
</gene>
<sequence length="657" mass="70146">MTSAPAPRPRGSKKQAAKTKRPVVDTDDEYSEAQKPAVKKPKKIDPLPAREPSTRSTRGRRPPRPDAAEDPAPRRTAAQVAQENIEEDDRRRDAQFTRDVAVAAIAALQVEQDKAAALENNNAIMSIADLLPGGEDDADFDAAEFLAGHEPNSDLEFFLNYPRQGTARLEDSDSDSEFPLAVAEQKDAQAAKACRKARGKGKAPAKVPKVKKLQKGDLKAAIEDQYKYQQKKKHVQNRQVNAAAASSKAGVITRFGIASTSAITLNVTDSSPDSSPSGNGGLNNADAFSTRPVFLKKRGGPAIVKKEVYSAMASTIAGPSKAARKNELVVIDDSSDDDVAPRPPKAVKVEKKIPALDFGLPKKPAAAASKPKAAHKTKVALPPPTIPAFTPAIPTVPGGLPAFVAHLWTPVVMPLLHRALNESDAPWELGYNNMQTFTVVKEVVNVACPGNNYKPVWNDPLVSRACARLGERRSAAGTGGVDVVADFLADTVKFPTQQSIQDFVRYALNTRGPGLFKNPTPLKRIHITNPEDPKYVKASGLFESDFIIAVAAPLLKVGGTKLPYGAIALAAGSVERGFVKHRTGVLETKSNFTKTTAGDAVAGYLISTQDLSERAWGRIIDACNTVSAQAVEVSSSPEAANMSLDGAREGLYEPSSP</sequence>
<organism evidence="2 3">
    <name type="scientific">Mycena alexandri</name>
    <dbReference type="NCBI Taxonomy" id="1745969"/>
    <lineage>
        <taxon>Eukaryota</taxon>
        <taxon>Fungi</taxon>
        <taxon>Dikarya</taxon>
        <taxon>Basidiomycota</taxon>
        <taxon>Agaricomycotina</taxon>
        <taxon>Agaricomycetes</taxon>
        <taxon>Agaricomycetidae</taxon>
        <taxon>Agaricales</taxon>
        <taxon>Marasmiineae</taxon>
        <taxon>Mycenaceae</taxon>
        <taxon>Mycena</taxon>
    </lineage>
</organism>
<accession>A0AAD6SYI8</accession>
<feature type="compositionally biased region" description="Basic and acidic residues" evidence="1">
    <location>
        <begin position="63"/>
        <end position="73"/>
    </location>
</feature>
<dbReference type="AlphaFoldDB" id="A0AAD6SYI8"/>
<comment type="caution">
    <text evidence="2">The sequence shown here is derived from an EMBL/GenBank/DDBJ whole genome shotgun (WGS) entry which is preliminary data.</text>
</comment>
<feature type="region of interest" description="Disordered" evidence="1">
    <location>
        <begin position="268"/>
        <end position="287"/>
    </location>
</feature>
<proteinExistence type="predicted"/>
<evidence type="ECO:0000256" key="1">
    <source>
        <dbReference type="SAM" id="MobiDB-lite"/>
    </source>
</evidence>